<dbReference type="InterPro" id="IPR001173">
    <property type="entry name" value="Glyco_trans_2-like"/>
</dbReference>
<reference evidence="2" key="1">
    <citation type="submission" date="2020-08" db="EMBL/GenBank/DDBJ databases">
        <title>Genome public.</title>
        <authorList>
            <person name="Liu C."/>
            <person name="Sun Q."/>
        </authorList>
    </citation>
    <scope>NUCLEOTIDE SEQUENCE</scope>
    <source>
        <strain evidence="2">NSJ-42</strain>
    </source>
</reference>
<keyword evidence="2" id="KW-0808">Transferase</keyword>
<dbReference type="PANTHER" id="PTHR22916">
    <property type="entry name" value="GLYCOSYLTRANSFERASE"/>
    <property type="match status" value="1"/>
</dbReference>
<dbReference type="CDD" id="cd00761">
    <property type="entry name" value="Glyco_tranf_GTA_type"/>
    <property type="match status" value="1"/>
</dbReference>
<dbReference type="AlphaFoldDB" id="A0A8I0DN29"/>
<name>A0A8I0DN29_9CLOT</name>
<feature type="domain" description="Glycosyltransferase 2-like" evidence="1">
    <location>
        <begin position="5"/>
        <end position="151"/>
    </location>
</feature>
<comment type="caution">
    <text evidence="2">The sequence shown here is derived from an EMBL/GenBank/DDBJ whole genome shotgun (WGS) entry which is preliminary data.</text>
</comment>
<evidence type="ECO:0000259" key="1">
    <source>
        <dbReference type="Pfam" id="PF00535"/>
    </source>
</evidence>
<proteinExistence type="predicted"/>
<protein>
    <submittedName>
        <fullName evidence="2">Glycosyltransferase</fullName>
    </submittedName>
</protein>
<evidence type="ECO:0000313" key="2">
    <source>
        <dbReference type="EMBL" id="MBC5639027.1"/>
    </source>
</evidence>
<dbReference type="InterPro" id="IPR029044">
    <property type="entry name" value="Nucleotide-diphossugar_trans"/>
</dbReference>
<organism evidence="2 3">
    <name type="scientific">Clostridium lentum</name>
    <dbReference type="NCBI Taxonomy" id="2763037"/>
    <lineage>
        <taxon>Bacteria</taxon>
        <taxon>Bacillati</taxon>
        <taxon>Bacillota</taxon>
        <taxon>Clostridia</taxon>
        <taxon>Eubacteriales</taxon>
        <taxon>Clostridiaceae</taxon>
        <taxon>Clostridium</taxon>
    </lineage>
</organism>
<accession>A0A8I0DN29</accession>
<evidence type="ECO:0000313" key="3">
    <source>
        <dbReference type="Proteomes" id="UP000662088"/>
    </source>
</evidence>
<sequence length="278" mass="31735">MKRFSLIMATYGREKEVESFLNSLKKSNYDLSLVEVIIVDQNDKIDLNHIIERHNDLNIKHIKSTVKGLAKNRNIGLEESHEGIVAFPDDDCEYLPDTLNIISNIFESNSEIDVVMGRIVERDGSDSLRKWPKEEIKISKSNFYTKCSSVTMFYRNGSSLRFNEKLGAGNYLGSCEDSDILYRALKSSKNIVYKPEVQIYHPHYSSDTNMNEGKVKSYGLGFGAFCKFNFDFNICILFIKAEVFHVLNTIIGICTFNKEKIRKGYIAFSSRLKGLTVG</sequence>
<dbReference type="Gene3D" id="3.90.550.10">
    <property type="entry name" value="Spore Coat Polysaccharide Biosynthesis Protein SpsA, Chain A"/>
    <property type="match status" value="1"/>
</dbReference>
<gene>
    <name evidence="2" type="ORF">H8R92_01005</name>
</gene>
<dbReference type="Proteomes" id="UP000662088">
    <property type="component" value="Unassembled WGS sequence"/>
</dbReference>
<dbReference type="PANTHER" id="PTHR22916:SF64">
    <property type="entry name" value="TRANSFERASE, PUTATIVE-RELATED"/>
    <property type="match status" value="1"/>
</dbReference>
<dbReference type="EMBL" id="JACOOQ010000001">
    <property type="protein sequence ID" value="MBC5639027.1"/>
    <property type="molecule type" value="Genomic_DNA"/>
</dbReference>
<dbReference type="GO" id="GO:0016740">
    <property type="term" value="F:transferase activity"/>
    <property type="evidence" value="ECO:0007669"/>
    <property type="project" value="UniProtKB-KW"/>
</dbReference>
<dbReference type="SUPFAM" id="SSF53448">
    <property type="entry name" value="Nucleotide-diphospho-sugar transferases"/>
    <property type="match status" value="1"/>
</dbReference>
<dbReference type="Pfam" id="PF00535">
    <property type="entry name" value="Glycos_transf_2"/>
    <property type="match status" value="1"/>
</dbReference>
<keyword evidence="3" id="KW-1185">Reference proteome</keyword>